<feature type="coiled-coil region" evidence="1">
    <location>
        <begin position="739"/>
        <end position="773"/>
    </location>
</feature>
<organism evidence="3 4">
    <name type="scientific">Taurinivorans muris</name>
    <dbReference type="NCBI Taxonomy" id="2787751"/>
    <lineage>
        <taxon>Bacteria</taxon>
        <taxon>Pseudomonadati</taxon>
        <taxon>Thermodesulfobacteriota</taxon>
        <taxon>Desulfovibrionia</taxon>
        <taxon>Desulfovibrionales</taxon>
        <taxon>Desulfovibrionaceae</taxon>
        <taxon>Taurinivorans</taxon>
    </lineage>
</organism>
<evidence type="ECO:0000256" key="1">
    <source>
        <dbReference type="SAM" id="Coils"/>
    </source>
</evidence>
<reference evidence="3" key="1">
    <citation type="submission" date="2020-12" db="EMBL/GenBank/DDBJ databases">
        <title>Taurinivorans muris gen. nov., sp. nov., fundamental and realized metabolic niche of a ubiquitous sulfidogenic bacterium in the murine intestine.</title>
        <authorList>
            <person name="Ye H."/>
            <person name="Hanson B.T."/>
            <person name="Loy A."/>
        </authorList>
    </citation>
    <scope>NUCLEOTIDE SEQUENCE</scope>
    <source>
        <strain evidence="3">LT0009</strain>
    </source>
</reference>
<dbReference type="Gene3D" id="3.40.50.300">
    <property type="entry name" value="P-loop containing nucleotide triphosphate hydrolases"/>
    <property type="match status" value="2"/>
</dbReference>
<feature type="coiled-coil region" evidence="1">
    <location>
        <begin position="444"/>
        <end position="472"/>
    </location>
</feature>
<feature type="coiled-coil region" evidence="1">
    <location>
        <begin position="190"/>
        <end position="399"/>
    </location>
</feature>
<accession>A0ABY5Y157</accession>
<feature type="coiled-coil region" evidence="1">
    <location>
        <begin position="670"/>
        <end position="704"/>
    </location>
</feature>
<keyword evidence="1" id="KW-0175">Coiled coil</keyword>
<name>A0ABY5Y157_9BACT</name>
<feature type="coiled-coil region" evidence="1">
    <location>
        <begin position="813"/>
        <end position="909"/>
    </location>
</feature>
<dbReference type="EMBL" id="CP065938">
    <property type="protein sequence ID" value="UWX05898.1"/>
    <property type="molecule type" value="Genomic_DNA"/>
</dbReference>
<dbReference type="Pfam" id="PF13558">
    <property type="entry name" value="SbcC_Walker_B"/>
    <property type="match status" value="1"/>
</dbReference>
<dbReference type="InterPro" id="IPR027417">
    <property type="entry name" value="P-loop_NTPase"/>
</dbReference>
<keyword evidence="4" id="KW-1185">Reference proteome</keyword>
<sequence>MKILSLQLKNLNSLYGEWFIDFTDKTYQNDGLFVLSGPTGAGKSTILDAVCLALYGQTPRLGKITQTNNEVMSKHTADCYSLLHFETKGIQYYARFEQRKAKNNPNGKLQDVERSIAKEKPDSIICRKKTEINEEIIRITGMDFPRFTRSILLAQGAFDSFLKARDEEKSMLLEQITGTEIYSEISQTIYQRAKSEKEKKERLILLANNTSLLPPEEIEKLKNRQETHNQELATINQQLSQIRAFILWHNQMQELQEKNDTAKNQHKNFLEQKKASEEKAIQLIKAEKAEKLYPEYHALNLQEKEIQNAQASLTELEKNLPKQETQLKLLIQKIEEIHNNCQQEKINYEKLRPLFEEIKKLDIELENINKNIQAQSTEIAQSEKEKQKIASDIQEIDKKNAAIRQEQDELSNWFQTNTCLETLKQELSAIKNNLIHLDTIIESGKQTKNKIAEQEEELKHQKTNNAKQEQSQKELIADTKLKQKQQKQITGQIETLLKENSLQELKTTLSFLEEKKFLLAQISALEEQRKTLREGEECPLCGSIHHPFMQKDAIIPSGNSDIDIDIKQLKHQIEEIEKLKQEQDKIDLLLAENNKRFENIGQTIQDNARQIMNKEKLIQEFQKERNELLKQYNEEKETLLQQVKPFNITEIIPNKNQDITEILEGHLKNFDMKNKQKQDIEQKLQENEKQLASLQTQLAVIQNNLTYKNGQLQTEKNTYSSIKRKREKDFAQKNPQTEEEKLLKSINELEEKKEKILQEKDKQNQEVTQSKEQINHLQAFLAEKSKNVSMLKEEFLQKLQEQEFSDVEDFLKAQLSKEELQHLQHIFKELEQNIKLTQSKLAESEKELQTLKNKNLTAGSKQELEEQEKNIREKQEASLVELGEIQGKLKQNQEIANTYNEKLQKLKKQEHIQAKWDALNSLVGSADGKKFRQIAQAITFEQVLHYANMKLQLLQKRYLLIQDKNNLLNLNVLDNYQGGEIRAVQNLSGGESFIVSLSLALGLAQMASKNVRVDSLFLDEGFGTLDEENLDTALSTLASIQQEGKLIGIISHIPLLKERINTQINVIPEQGGRSILQGAGCKKLH</sequence>
<evidence type="ECO:0000313" key="4">
    <source>
        <dbReference type="Proteomes" id="UP001058120"/>
    </source>
</evidence>
<evidence type="ECO:0000259" key="2">
    <source>
        <dbReference type="Pfam" id="PF13476"/>
    </source>
</evidence>
<feature type="domain" description="Rad50/SbcC-type AAA" evidence="2">
    <location>
        <begin position="5"/>
        <end position="238"/>
    </location>
</feature>
<dbReference type="Pfam" id="PF13476">
    <property type="entry name" value="AAA_23"/>
    <property type="match status" value="1"/>
</dbReference>
<proteinExistence type="predicted"/>
<dbReference type="RefSeq" id="WP_334315489.1">
    <property type="nucleotide sequence ID" value="NZ_CP065938.1"/>
</dbReference>
<gene>
    <name evidence="3" type="ORF">JBF11_00780</name>
</gene>
<dbReference type="PANTHER" id="PTHR32114:SF2">
    <property type="entry name" value="ABC TRANSPORTER ABCH.3"/>
    <property type="match status" value="1"/>
</dbReference>
<dbReference type="PANTHER" id="PTHR32114">
    <property type="entry name" value="ABC TRANSPORTER ABCH.3"/>
    <property type="match status" value="1"/>
</dbReference>
<dbReference type="Proteomes" id="UP001058120">
    <property type="component" value="Chromosome"/>
</dbReference>
<feature type="coiled-coil region" evidence="1">
    <location>
        <begin position="559"/>
        <end position="642"/>
    </location>
</feature>
<protein>
    <submittedName>
        <fullName evidence="3">AAA family ATPase</fullName>
    </submittedName>
</protein>
<dbReference type="InterPro" id="IPR038729">
    <property type="entry name" value="Rad50/SbcC_AAA"/>
</dbReference>
<dbReference type="SUPFAM" id="SSF52540">
    <property type="entry name" value="P-loop containing nucleoside triphosphate hydrolases"/>
    <property type="match status" value="2"/>
</dbReference>
<evidence type="ECO:0000313" key="3">
    <source>
        <dbReference type="EMBL" id="UWX05898.1"/>
    </source>
</evidence>